<evidence type="ECO:0000256" key="2">
    <source>
        <dbReference type="SAM" id="MobiDB-lite"/>
    </source>
</evidence>
<dbReference type="VEuPathDB" id="FungiDB:SJAG_04948"/>
<protein>
    <submittedName>
        <fullName evidence="3">COP9/signalosome complex subunit Csn3</fullName>
    </submittedName>
</protein>
<dbReference type="OrthoDB" id="29061at2759"/>
<proteinExistence type="predicted"/>
<dbReference type="RefSeq" id="XP_002176017.1">
    <property type="nucleotide sequence ID" value="XM_002175981.2"/>
</dbReference>
<sequence>MNNLDSLPFNYLDNPEVIYPRLIEKIPFLTQPELVLYDAPITLAIARVGEWCLKNDDYSNALLEALTKKIISTPVCCLHTALLRELLRRNDVSRGQLVLQWTTILESLPADTLLNFCRFGAYISLKTRDYQRAREWYLSAISIPNVSVSDEYKECLASFILLQVALSGHPFKFEAVACNLTSSLKKHLMPYTQFVEAFSKGAEHLKKVCTQFWRQFEMDEMIPFILFALEQYPRHLVRSLKKMYKSISLLKVADKLALPPLLALRVLQQGNDDIEFQRDENNGQSFIVFRDAARKDCSLERATLEQQIQEMSHYLSQTESLNKVPRHDVPMQRANSEEVA</sequence>
<evidence type="ECO:0000313" key="3">
    <source>
        <dbReference type="EMBL" id="EEB09724.1"/>
    </source>
</evidence>
<dbReference type="JaponicusDB" id="SJAG_04948">
    <property type="gene designation" value="csn3"/>
</dbReference>
<dbReference type="GeneID" id="7050379"/>
<evidence type="ECO:0000313" key="4">
    <source>
        <dbReference type="JaponicusDB" id="SJAG_04948"/>
    </source>
</evidence>
<reference evidence="3 5" key="1">
    <citation type="journal article" date="2011" name="Science">
        <title>Comparative functional genomics of the fission yeasts.</title>
        <authorList>
            <person name="Rhind N."/>
            <person name="Chen Z."/>
            <person name="Yassour M."/>
            <person name="Thompson D.A."/>
            <person name="Haas B.J."/>
            <person name="Habib N."/>
            <person name="Wapinski I."/>
            <person name="Roy S."/>
            <person name="Lin M.F."/>
            <person name="Heiman D.I."/>
            <person name="Young S.K."/>
            <person name="Furuya K."/>
            <person name="Guo Y."/>
            <person name="Pidoux A."/>
            <person name="Chen H.M."/>
            <person name="Robbertse B."/>
            <person name="Goldberg J.M."/>
            <person name="Aoki K."/>
            <person name="Bayne E.H."/>
            <person name="Berlin A.M."/>
            <person name="Desjardins C.A."/>
            <person name="Dobbs E."/>
            <person name="Dukaj L."/>
            <person name="Fan L."/>
            <person name="FitzGerald M.G."/>
            <person name="French C."/>
            <person name="Gujja S."/>
            <person name="Hansen K."/>
            <person name="Keifenheim D."/>
            <person name="Levin J.Z."/>
            <person name="Mosher R.A."/>
            <person name="Mueller C.A."/>
            <person name="Pfiffner J."/>
            <person name="Priest M."/>
            <person name="Russ C."/>
            <person name="Smialowska A."/>
            <person name="Swoboda P."/>
            <person name="Sykes S.M."/>
            <person name="Vaughn M."/>
            <person name="Vengrova S."/>
            <person name="Yoder R."/>
            <person name="Zeng Q."/>
            <person name="Allshire R."/>
            <person name="Baulcombe D."/>
            <person name="Birren B.W."/>
            <person name="Brown W."/>
            <person name="Ekwall K."/>
            <person name="Kellis M."/>
            <person name="Leatherwood J."/>
            <person name="Levin H."/>
            <person name="Margalit H."/>
            <person name="Martienssen R."/>
            <person name="Nieduszynski C.A."/>
            <person name="Spatafora J.W."/>
            <person name="Friedman N."/>
            <person name="Dalgaard J.Z."/>
            <person name="Baumann P."/>
            <person name="Niki H."/>
            <person name="Regev A."/>
            <person name="Nusbaum C."/>
        </authorList>
    </citation>
    <scope>NUCLEOTIDE SEQUENCE [LARGE SCALE GENOMIC DNA]</scope>
    <source>
        <strain evidence="5">yFS275 / FY16936</strain>
    </source>
</reference>
<dbReference type="HOGENOM" id="CLU_816744_0_0_1"/>
<dbReference type="EMBL" id="KE651167">
    <property type="protein sequence ID" value="EEB09724.1"/>
    <property type="molecule type" value="Genomic_DNA"/>
</dbReference>
<evidence type="ECO:0000256" key="1">
    <source>
        <dbReference type="ARBA" id="ARBA00022490"/>
    </source>
</evidence>
<dbReference type="eggNOG" id="KOG2582">
    <property type="taxonomic scope" value="Eukaryota"/>
</dbReference>
<name>B6K870_SCHJY</name>
<organism evidence="3 5">
    <name type="scientific">Schizosaccharomyces japonicus (strain yFS275 / FY16936)</name>
    <name type="common">Fission yeast</name>
    <dbReference type="NCBI Taxonomy" id="402676"/>
    <lineage>
        <taxon>Eukaryota</taxon>
        <taxon>Fungi</taxon>
        <taxon>Dikarya</taxon>
        <taxon>Ascomycota</taxon>
        <taxon>Taphrinomycotina</taxon>
        <taxon>Schizosaccharomycetes</taxon>
        <taxon>Schizosaccharomycetales</taxon>
        <taxon>Schizosaccharomycetaceae</taxon>
        <taxon>Schizosaccharomyces</taxon>
    </lineage>
</organism>
<dbReference type="AlphaFoldDB" id="B6K870"/>
<gene>
    <name evidence="4" type="primary">csn3</name>
    <name evidence="3" type="ORF">SJAG_04948</name>
</gene>
<dbReference type="OMA" id="YHCLGNN"/>
<dbReference type="PANTHER" id="PTHR10758">
    <property type="entry name" value="26S PROTEASOME NON-ATPASE REGULATORY SUBUNIT 3/COP9 SIGNALOSOME COMPLEX SUBUNIT 3"/>
    <property type="match status" value="1"/>
</dbReference>
<feature type="region of interest" description="Disordered" evidence="2">
    <location>
        <begin position="319"/>
        <end position="340"/>
    </location>
</feature>
<accession>B6K870</accession>
<evidence type="ECO:0000313" key="5">
    <source>
        <dbReference type="Proteomes" id="UP000001744"/>
    </source>
</evidence>
<keyword evidence="5" id="KW-1185">Reference proteome</keyword>
<dbReference type="InterPro" id="IPR050756">
    <property type="entry name" value="CSN3"/>
</dbReference>
<dbReference type="PANTHER" id="PTHR10758:SF1">
    <property type="entry name" value="COP9 SIGNALOSOME COMPLEX SUBUNIT 3"/>
    <property type="match status" value="1"/>
</dbReference>
<keyword evidence="1" id="KW-0963">Cytoplasm</keyword>
<dbReference type="STRING" id="402676.B6K870"/>
<dbReference type="Proteomes" id="UP000001744">
    <property type="component" value="Unassembled WGS sequence"/>
</dbReference>